<evidence type="ECO:0000313" key="1">
    <source>
        <dbReference type="EMBL" id="SNX46343.1"/>
    </source>
</evidence>
<gene>
    <name evidence="1" type="ORF">SAMN05421731_11090</name>
</gene>
<sequence>MQLIQKFCLIVFISFSAVLLTGCKETVEQIASIGQDDPVKNQTHSDKLKADMNLFDQIHPQSNQVFLQLNQQLNKATAKQTSTVELRKDLQDFANSLRHQNDQFKTESFHTPEVANLRNTIMQLNYDTLAIIDVMDNPSTVKNRLTPYLKQQQRLIHQYNKSRIDIESKI</sequence>
<accession>A0A240EDK6</accession>
<reference evidence="2" key="1">
    <citation type="submission" date="2016-09" db="EMBL/GenBank/DDBJ databases">
        <authorList>
            <person name="Varghese N."/>
            <person name="Submissions S."/>
        </authorList>
    </citation>
    <scope>NUCLEOTIDE SEQUENCE [LARGE SCALE GENOMIC DNA]</scope>
    <source>
        <strain evidence="2">ANC 4466</strain>
    </source>
</reference>
<dbReference type="EMBL" id="OANT01000010">
    <property type="protein sequence ID" value="SNX46343.1"/>
    <property type="molecule type" value="Genomic_DNA"/>
</dbReference>
<dbReference type="Proteomes" id="UP000219042">
    <property type="component" value="Unassembled WGS sequence"/>
</dbReference>
<dbReference type="PROSITE" id="PS51257">
    <property type="entry name" value="PROKAR_LIPOPROTEIN"/>
    <property type="match status" value="1"/>
</dbReference>
<protein>
    <submittedName>
        <fullName evidence="1">Uncharacterized protein</fullName>
    </submittedName>
</protein>
<name>A0A240EDK6_9GAMM</name>
<proteinExistence type="predicted"/>
<organism evidence="1 2">
    <name type="scientific">Acinetobacter puyangensis</name>
    <dbReference type="NCBI Taxonomy" id="1096779"/>
    <lineage>
        <taxon>Bacteria</taxon>
        <taxon>Pseudomonadati</taxon>
        <taxon>Pseudomonadota</taxon>
        <taxon>Gammaproteobacteria</taxon>
        <taxon>Moraxellales</taxon>
        <taxon>Moraxellaceae</taxon>
        <taxon>Acinetobacter</taxon>
    </lineage>
</organism>
<evidence type="ECO:0000313" key="2">
    <source>
        <dbReference type="Proteomes" id="UP000219042"/>
    </source>
</evidence>
<dbReference type="AlphaFoldDB" id="A0A240EDK6"/>
<keyword evidence="2" id="KW-1185">Reference proteome</keyword>